<reference evidence="3 4" key="2">
    <citation type="journal article" date="2015" name="Stand. Genomic Sci.">
        <title>Draft genome sequence of Cellulomonas carbonis T26(T) and comparative analysis of six Cellulomonas genomes.</title>
        <authorList>
            <person name="Zhuang W."/>
            <person name="Zhang S."/>
            <person name="Xia X."/>
            <person name="Wang G."/>
        </authorList>
    </citation>
    <scope>NUCLEOTIDE SEQUENCE [LARGE SCALE GENOMIC DNA]</scope>
    <source>
        <strain evidence="3 4">T26</strain>
    </source>
</reference>
<keyword evidence="2" id="KW-1133">Transmembrane helix</keyword>
<comment type="caution">
    <text evidence="3">The sequence shown here is derived from an EMBL/GenBank/DDBJ whole genome shotgun (WGS) entry which is preliminary data.</text>
</comment>
<evidence type="ECO:0000256" key="2">
    <source>
        <dbReference type="SAM" id="Phobius"/>
    </source>
</evidence>
<keyword evidence="2" id="KW-0472">Membrane</keyword>
<gene>
    <name evidence="3" type="ORF">N868_10745</name>
</gene>
<feature type="transmembrane region" description="Helical" evidence="2">
    <location>
        <begin position="93"/>
        <end position="113"/>
    </location>
</feature>
<name>A0A0A0BSH4_9CELL</name>
<protein>
    <submittedName>
        <fullName evidence="3">Uncharacterized protein</fullName>
    </submittedName>
</protein>
<proteinExistence type="predicted"/>
<evidence type="ECO:0000313" key="3">
    <source>
        <dbReference type="EMBL" id="KGM11393.1"/>
    </source>
</evidence>
<evidence type="ECO:0000313" key="4">
    <source>
        <dbReference type="Proteomes" id="UP000029839"/>
    </source>
</evidence>
<feature type="compositionally biased region" description="Low complexity" evidence="1">
    <location>
        <begin position="1"/>
        <end position="12"/>
    </location>
</feature>
<feature type="transmembrane region" description="Helical" evidence="2">
    <location>
        <begin position="62"/>
        <end position="81"/>
    </location>
</feature>
<reference evidence="3 4" key="1">
    <citation type="submission" date="2013-08" db="EMBL/GenBank/DDBJ databases">
        <title>Genome sequencing of Cellulomonas carbonis T26.</title>
        <authorList>
            <person name="Chen F."/>
            <person name="Li Y."/>
            <person name="Wang G."/>
        </authorList>
    </citation>
    <scope>NUCLEOTIDE SEQUENCE [LARGE SCALE GENOMIC DNA]</scope>
    <source>
        <strain evidence="3 4">T26</strain>
    </source>
</reference>
<keyword evidence="2" id="KW-0812">Transmembrane</keyword>
<organism evidence="3 4">
    <name type="scientific">Cellulomonas carbonis T26</name>
    <dbReference type="NCBI Taxonomy" id="947969"/>
    <lineage>
        <taxon>Bacteria</taxon>
        <taxon>Bacillati</taxon>
        <taxon>Actinomycetota</taxon>
        <taxon>Actinomycetes</taxon>
        <taxon>Micrococcales</taxon>
        <taxon>Cellulomonadaceae</taxon>
        <taxon>Cellulomonas</taxon>
    </lineage>
</organism>
<dbReference type="EMBL" id="AXCY01000023">
    <property type="protein sequence ID" value="KGM11393.1"/>
    <property type="molecule type" value="Genomic_DNA"/>
</dbReference>
<feature type="transmembrane region" description="Helical" evidence="2">
    <location>
        <begin position="209"/>
        <end position="227"/>
    </location>
</feature>
<feature type="compositionally biased region" description="Pro residues" evidence="1">
    <location>
        <begin position="13"/>
        <end position="23"/>
    </location>
</feature>
<feature type="transmembrane region" description="Helical" evidence="2">
    <location>
        <begin position="160"/>
        <end position="180"/>
    </location>
</feature>
<dbReference type="Proteomes" id="UP000029839">
    <property type="component" value="Unassembled WGS sequence"/>
</dbReference>
<evidence type="ECO:0000256" key="1">
    <source>
        <dbReference type="SAM" id="MobiDB-lite"/>
    </source>
</evidence>
<keyword evidence="4" id="KW-1185">Reference proteome</keyword>
<feature type="region of interest" description="Disordered" evidence="1">
    <location>
        <begin position="1"/>
        <end position="35"/>
    </location>
</feature>
<accession>A0A0A0BSH4</accession>
<feature type="transmembrane region" description="Helical" evidence="2">
    <location>
        <begin position="187"/>
        <end position="203"/>
    </location>
</feature>
<dbReference type="AlphaFoldDB" id="A0A0A0BSH4"/>
<feature type="transmembrane region" description="Helical" evidence="2">
    <location>
        <begin position="129"/>
        <end position="148"/>
    </location>
</feature>
<sequence length="237" mass="24261">MVTPEPQAHPAAAPAPVPAPVTAPVPAAAPADDDAPDPAAVAALIAAQRERVREATDVDGRLLFGVWGVAWLVGFGAQWTAFLPDPLLPFDTAFVVFGALLVTAMVVTAVHLARQSTGIRGTSAQQGAMYGWTWSLAFFGIFALGFALARAEVGPATTNLVMTVASTLLVGALYMAGGAIWGDRTQFALGAWITGVTAVGAVVGHPHLLLVMAVAGGGGMLAAALAYQVQRSRRPVA</sequence>